<keyword evidence="2" id="KW-0732">Signal</keyword>
<feature type="signal peptide" evidence="2">
    <location>
        <begin position="1"/>
        <end position="17"/>
    </location>
</feature>
<dbReference type="Pfam" id="PF13511">
    <property type="entry name" value="DUF4124"/>
    <property type="match status" value="1"/>
</dbReference>
<sequence>MRALWFCVALMPVLAQADIYRWTDAQGKVHFSATPPAGAQRVEVRPQVVERDAATRQREQRTQEYFDARREERTAAAERAGQRQAALAEECGRLRQQLSQLERGGRFYRQDAGGGPVYLSDAELDAIRRELASRESERCR</sequence>
<evidence type="ECO:0000313" key="10">
    <source>
        <dbReference type="Proteomes" id="UP000045039"/>
    </source>
</evidence>
<dbReference type="EMBL" id="WOAD01000007">
    <property type="protein sequence ID" value="MUI35498.1"/>
    <property type="molecule type" value="Genomic_DNA"/>
</dbReference>
<organism evidence="5 13">
    <name type="scientific">Pseudomonas aeruginosa</name>
    <dbReference type="NCBI Taxonomy" id="287"/>
    <lineage>
        <taxon>Bacteria</taxon>
        <taxon>Pseudomonadati</taxon>
        <taxon>Pseudomonadota</taxon>
        <taxon>Gammaproteobacteria</taxon>
        <taxon>Pseudomonadales</taxon>
        <taxon>Pseudomonadaceae</taxon>
        <taxon>Pseudomonas</taxon>
    </lineage>
</organism>
<evidence type="ECO:0000313" key="12">
    <source>
        <dbReference type="Proteomes" id="UP000284767"/>
    </source>
</evidence>
<dbReference type="Proteomes" id="UP000194857">
    <property type="component" value="Unassembled WGS sequence"/>
</dbReference>
<dbReference type="EMBL" id="NFFZ01000011">
    <property type="protein sequence ID" value="OTI59468.1"/>
    <property type="molecule type" value="Genomic_DNA"/>
</dbReference>
<dbReference type="EMBL" id="CP136986">
    <property type="protein sequence ID" value="WOS76606.1"/>
    <property type="molecule type" value="Genomic_DNA"/>
</dbReference>
<feature type="domain" description="DUF4124" evidence="3">
    <location>
        <begin position="7"/>
        <end position="56"/>
    </location>
</feature>
<evidence type="ECO:0000313" key="5">
    <source>
        <dbReference type="EMBL" id="MUI35498.1"/>
    </source>
</evidence>
<dbReference type="EMBL" id="WXZT01000009">
    <property type="protein sequence ID" value="MZZ13147.1"/>
    <property type="molecule type" value="Genomic_DNA"/>
</dbReference>
<dbReference type="Proteomes" id="UP000284767">
    <property type="component" value="Unassembled WGS sequence"/>
</dbReference>
<dbReference type="AlphaFoldDB" id="A0A072ZE72"/>
<gene>
    <name evidence="7" type="ORF">CAZ10_21710</name>
    <name evidence="5" type="ORF">GNQ48_10810</name>
    <name evidence="6" type="ORF">GUL26_12900</name>
    <name evidence="8" type="ORF">IPC1295_16015</name>
    <name evidence="9" type="ORF">L4V69_29580</name>
    <name evidence="4" type="ORF">PAERUG_P19_London_7_VIM_2_05_10_00511</name>
</gene>
<feature type="compositionally biased region" description="Basic and acidic residues" evidence="1">
    <location>
        <begin position="50"/>
        <end position="76"/>
    </location>
</feature>
<dbReference type="Proteomes" id="UP000644192">
    <property type="component" value="Unassembled WGS sequence"/>
</dbReference>
<evidence type="ECO:0000313" key="9">
    <source>
        <dbReference type="EMBL" id="WOS76606.1"/>
    </source>
</evidence>
<dbReference type="RefSeq" id="WP_003093901.1">
    <property type="nucleotide sequence ID" value="NZ_AP014622.1"/>
</dbReference>
<accession>A0A1S1C6X8</accession>
<reference evidence="6" key="7">
    <citation type="submission" date="2020-01" db="EMBL/GenBank/DDBJ databases">
        <title>Bacteria Cultured from War Wounds Associated with the Conflict in Eastern Ukraine.</title>
        <authorList>
            <person name="Snesrud E."/>
            <person name="Galac M.R."/>
            <person name="Mc Gann P."/>
            <person name="Valentine K."/>
            <person name="Viacheslav K."/>
        </authorList>
    </citation>
    <scope>NUCLEOTIDE SEQUENCE</scope>
    <source>
        <strain evidence="6">VNMU148</strain>
    </source>
</reference>
<reference evidence="9" key="9">
    <citation type="submission" date="2023-10" db="EMBL/GenBank/DDBJ databases">
        <title>Pathogen: clinical or host-associated sample.</title>
        <authorList>
            <person name="Hergert J."/>
            <person name="Casey R."/>
            <person name="Wagner J."/>
            <person name="Young E.L."/>
            <person name="Oakeson K.F."/>
        </authorList>
    </citation>
    <scope>NUCLEOTIDE SEQUENCE</scope>
    <source>
        <strain evidence="9">2021CK-01020</strain>
    </source>
</reference>
<dbReference type="EMBL" id="CVVU01000021">
    <property type="protein sequence ID" value="CRO00323.1"/>
    <property type="molecule type" value="Genomic_DNA"/>
</dbReference>
<accession>A0A072ZE72</accession>
<reference evidence="8 12" key="5">
    <citation type="submission" date="2019-01" db="EMBL/GenBank/DDBJ databases">
        <title>The Pseudomonas aeruginosa pan-genome provides new insights on its population structure, horizontal gene transfer and pathogenicity.</title>
        <authorList>
            <person name="Freschi L."/>
            <person name="Vincent A.T."/>
            <person name="Jeukens J."/>
            <person name="Emond-Rheault J.-G."/>
            <person name="Kukavica-Ibrulj I."/>
            <person name="Dupont M.-J."/>
            <person name="Charette S.J."/>
            <person name="Boyle B."/>
            <person name="Levesque R.C."/>
        </authorList>
    </citation>
    <scope>NUCLEOTIDE SEQUENCE [LARGE SCALE GENOMIC DNA]</scope>
    <source>
        <strain evidence="8 12">PA-W36</strain>
    </source>
</reference>
<evidence type="ECO:0000313" key="6">
    <source>
        <dbReference type="EMBL" id="MZZ13147.1"/>
    </source>
</evidence>
<feature type="region of interest" description="Disordered" evidence="1">
    <location>
        <begin position="50"/>
        <end position="82"/>
    </location>
</feature>
<reference evidence="5 13" key="6">
    <citation type="submission" date="2019-11" db="EMBL/GenBank/DDBJ databases">
        <title>Genomes of ocular Pseudomonas aeruginosa isolates.</title>
        <authorList>
            <person name="Khan M."/>
            <person name="Rice S.A."/>
            <person name="Willcox M.D.P."/>
            <person name="Stapleton F."/>
        </authorList>
    </citation>
    <scope>NUCLEOTIDE SEQUENCE [LARGE SCALE GENOMIC DNA]</scope>
    <source>
        <strain evidence="5 13">PA221</strain>
    </source>
</reference>
<dbReference type="Proteomes" id="UP001297540">
    <property type="component" value="Chromosome"/>
</dbReference>
<evidence type="ECO:0000313" key="8">
    <source>
        <dbReference type="EMBL" id="RPM15312.1"/>
    </source>
</evidence>
<dbReference type="KEGG" id="paeb:NCGM1900_2153"/>
<evidence type="ECO:0000313" key="11">
    <source>
        <dbReference type="Proteomes" id="UP000194857"/>
    </source>
</evidence>
<proteinExistence type="predicted"/>
<dbReference type="Proteomes" id="UP000045039">
    <property type="component" value="Unassembled WGS sequence"/>
</dbReference>
<dbReference type="OMA" id="ERHYYSD"/>
<evidence type="ECO:0000256" key="2">
    <source>
        <dbReference type="SAM" id="SignalP"/>
    </source>
</evidence>
<reference evidence="8 12" key="4">
    <citation type="submission" date="2017-08" db="EMBL/GenBank/DDBJ databases">
        <authorList>
            <person name="Feschi L."/>
            <person name="Jeukens J."/>
            <person name="Emond-Rheault J.-G."/>
            <person name="Kukavica-Ibrulj I."/>
            <person name="Boyle B."/>
            <person name="Levesque R.C."/>
        </authorList>
    </citation>
    <scope>NUCLEOTIDE SEQUENCE [LARGE SCALE GENOMIC DNA]</scope>
    <source>
        <strain evidence="8 12">PA-W36</strain>
    </source>
</reference>
<reference evidence="4" key="2">
    <citation type="submission" date="2015-06" db="EMBL/GenBank/DDBJ databases">
        <authorList>
            <person name="Radhakrishnan R."/>
            <person name="Underwood A."/>
            <person name="Al-Shahib A."/>
        </authorList>
    </citation>
    <scope>NUCLEOTIDE SEQUENCE</scope>
    <source>
        <strain evidence="4">P19_London_7_VIM_2_05_10</strain>
    </source>
</reference>
<evidence type="ECO:0000313" key="4">
    <source>
        <dbReference type="EMBL" id="CRO00323.1"/>
    </source>
</evidence>
<evidence type="ECO:0000256" key="1">
    <source>
        <dbReference type="SAM" id="MobiDB-lite"/>
    </source>
</evidence>
<feature type="chain" id="PRO_5015027943" evidence="2">
    <location>
        <begin position="18"/>
        <end position="140"/>
    </location>
</feature>
<evidence type="ECO:0000313" key="7">
    <source>
        <dbReference type="EMBL" id="OTI59468.1"/>
    </source>
</evidence>
<dbReference type="EMBL" id="NSNE01000008">
    <property type="protein sequence ID" value="RPM15312.1"/>
    <property type="molecule type" value="Genomic_DNA"/>
</dbReference>
<reference evidence="9" key="8">
    <citation type="submission" date="2023-06" db="EMBL/GenBank/DDBJ databases">
        <authorList>
            <consortium name="Clinical and Environmental Microbiology Branch: Whole genome sequencing antimicrobial resistance pathogens in the healthcare setting"/>
        </authorList>
    </citation>
    <scope>NUCLEOTIDE SEQUENCE</scope>
    <source>
        <strain evidence="9">2021CK-01020</strain>
    </source>
</reference>
<reference evidence="10" key="1">
    <citation type="submission" date="2015-06" db="EMBL/GenBank/DDBJ databases">
        <authorList>
            <person name="Radhakrishnan Rajesh"/>
            <person name="Underwood Anthony"/>
            <person name="Al-Shahib Ali"/>
        </authorList>
    </citation>
    <scope>NUCLEOTIDE SEQUENCE [LARGE SCALE GENOMIC DNA]</scope>
    <source>
        <strain evidence="10">P19_London_7_VIM_2_05_10</strain>
    </source>
</reference>
<reference evidence="7 11" key="3">
    <citation type="submission" date="2017-05" db="EMBL/GenBank/DDBJ databases">
        <authorList>
            <person name="Song R."/>
            <person name="Chenine A.L."/>
            <person name="Ruprecht R.M."/>
        </authorList>
    </citation>
    <scope>NUCLEOTIDE SEQUENCE [LARGE SCALE GENOMIC DNA]</scope>
    <source>
        <strain evidence="7 11">S567_C10_BS</strain>
    </source>
</reference>
<dbReference type="InterPro" id="IPR025392">
    <property type="entry name" value="DUF4124"/>
</dbReference>
<dbReference type="Proteomes" id="UP000433532">
    <property type="component" value="Unassembled WGS sequence"/>
</dbReference>
<evidence type="ECO:0000313" key="13">
    <source>
        <dbReference type="Proteomes" id="UP000433532"/>
    </source>
</evidence>
<protein>
    <submittedName>
        <fullName evidence="5">DUF4124 domain-containing protein</fullName>
    </submittedName>
</protein>
<name>A0A072ZE72_PSEAI</name>
<evidence type="ECO:0000259" key="3">
    <source>
        <dbReference type="Pfam" id="PF13511"/>
    </source>
</evidence>